<evidence type="ECO:0000313" key="1">
    <source>
        <dbReference type="EMBL" id="MFD1366007.1"/>
    </source>
</evidence>
<reference evidence="2" key="1">
    <citation type="journal article" date="2019" name="Int. J. Syst. Evol. Microbiol.">
        <title>The Global Catalogue of Microorganisms (GCM) 10K type strain sequencing project: providing services to taxonomists for standard genome sequencing and annotation.</title>
        <authorList>
            <consortium name="The Broad Institute Genomics Platform"/>
            <consortium name="The Broad Institute Genome Sequencing Center for Infectious Disease"/>
            <person name="Wu L."/>
            <person name="Ma J."/>
        </authorList>
    </citation>
    <scope>NUCLEOTIDE SEQUENCE [LARGE SCALE GENOMIC DNA]</scope>
    <source>
        <strain evidence="2">CCM 7526</strain>
    </source>
</reference>
<accession>A0ABW4A5X5</accession>
<name>A0ABW4A5X5_9ACTN</name>
<comment type="caution">
    <text evidence="1">The sequence shown here is derived from an EMBL/GenBank/DDBJ whole genome shotgun (WGS) entry which is preliminary data.</text>
</comment>
<keyword evidence="2" id="KW-1185">Reference proteome</keyword>
<proteinExistence type="predicted"/>
<organism evidence="1 2">
    <name type="scientific">Actinoplanes sichuanensis</name>
    <dbReference type="NCBI Taxonomy" id="512349"/>
    <lineage>
        <taxon>Bacteria</taxon>
        <taxon>Bacillati</taxon>
        <taxon>Actinomycetota</taxon>
        <taxon>Actinomycetes</taxon>
        <taxon>Micromonosporales</taxon>
        <taxon>Micromonosporaceae</taxon>
        <taxon>Actinoplanes</taxon>
    </lineage>
</organism>
<dbReference type="EMBL" id="JBHTMK010000015">
    <property type="protein sequence ID" value="MFD1366007.1"/>
    <property type="molecule type" value="Genomic_DNA"/>
</dbReference>
<sequence length="241" mass="26688">MPNLVHVTAHRHAARLLRGGIGARSRGWDGDRGVYAMAVLPDFTLTHQWVRELRRWKPGVLVAVDVRIPDDEPVTVGRYGREPQRLTAAAATAHLRGLADPRGYEIFVPRSIRPAEVRRIRALPQGVGWRHVPDAHGRRPCTCPVCLQPGTPGSARVRRRFPYDPPPETKPQLMATLRAAVTVDDIVYALYALAGRRRGGAEELAYLADHPDPEVRGALADVLVHYRGTAARDLRARLAAD</sequence>
<dbReference type="RefSeq" id="WP_317794757.1">
    <property type="nucleotide sequence ID" value="NZ_AP028461.1"/>
</dbReference>
<protein>
    <submittedName>
        <fullName evidence="1">HEAT repeat domain-containing protein</fullName>
    </submittedName>
</protein>
<gene>
    <name evidence="1" type="ORF">ACFQ5G_11680</name>
</gene>
<evidence type="ECO:0000313" key="2">
    <source>
        <dbReference type="Proteomes" id="UP001597183"/>
    </source>
</evidence>
<dbReference type="Proteomes" id="UP001597183">
    <property type="component" value="Unassembled WGS sequence"/>
</dbReference>